<dbReference type="EMBL" id="JBHSXX010000001">
    <property type="protein sequence ID" value="MFC6867992.1"/>
    <property type="molecule type" value="Genomic_DNA"/>
</dbReference>
<keyword evidence="2" id="KW-1185">Reference proteome</keyword>
<accession>A0ABW2C0B3</accession>
<gene>
    <name evidence="1" type="ORF">ACFQGD_12635</name>
</gene>
<protein>
    <submittedName>
        <fullName evidence="1">Uncharacterized protein</fullName>
    </submittedName>
</protein>
<dbReference type="RefSeq" id="WP_345398923.1">
    <property type="nucleotide sequence ID" value="NZ_BAABLA010000070.1"/>
</dbReference>
<organism evidence="1 2">
    <name type="scientific">Haloechinothrix salitolerans</name>
    <dbReference type="NCBI Taxonomy" id="926830"/>
    <lineage>
        <taxon>Bacteria</taxon>
        <taxon>Bacillati</taxon>
        <taxon>Actinomycetota</taxon>
        <taxon>Actinomycetes</taxon>
        <taxon>Pseudonocardiales</taxon>
        <taxon>Pseudonocardiaceae</taxon>
        <taxon>Haloechinothrix</taxon>
    </lineage>
</organism>
<dbReference type="Proteomes" id="UP001596337">
    <property type="component" value="Unassembled WGS sequence"/>
</dbReference>
<evidence type="ECO:0000313" key="2">
    <source>
        <dbReference type="Proteomes" id="UP001596337"/>
    </source>
</evidence>
<comment type="caution">
    <text evidence="1">The sequence shown here is derived from an EMBL/GenBank/DDBJ whole genome shotgun (WGS) entry which is preliminary data.</text>
</comment>
<sequence>MVTVEADVEGVERRLVAGELICPGCSGVLAGWGYGRTRLLRDRHVLVRVRPRRSRCIGCAATHVLLPVGVLLRRADTLSVIGAALAARARGLGFRRIAVVVGRPAETVRGWLRRFAGRLEAVRVVFTRWLGAMDPDPVMPEPAGTRWADALTAITATVRAVGQRFVLGAVTPWEVVGAISSGRLLAPGWPGELINTSCP</sequence>
<evidence type="ECO:0000313" key="1">
    <source>
        <dbReference type="EMBL" id="MFC6867992.1"/>
    </source>
</evidence>
<name>A0ABW2C0B3_9PSEU</name>
<reference evidence="2" key="1">
    <citation type="journal article" date="2019" name="Int. J. Syst. Evol. Microbiol.">
        <title>The Global Catalogue of Microorganisms (GCM) 10K type strain sequencing project: providing services to taxonomists for standard genome sequencing and annotation.</title>
        <authorList>
            <consortium name="The Broad Institute Genomics Platform"/>
            <consortium name="The Broad Institute Genome Sequencing Center for Infectious Disease"/>
            <person name="Wu L."/>
            <person name="Ma J."/>
        </authorList>
    </citation>
    <scope>NUCLEOTIDE SEQUENCE [LARGE SCALE GENOMIC DNA]</scope>
    <source>
        <strain evidence="2">KCTC 32255</strain>
    </source>
</reference>
<proteinExistence type="predicted"/>